<feature type="region of interest" description="Disordered" evidence="1">
    <location>
        <begin position="16"/>
        <end position="37"/>
    </location>
</feature>
<name>A0A9N9BK24_9GLOM</name>
<evidence type="ECO:0000313" key="3">
    <source>
        <dbReference type="Proteomes" id="UP000789572"/>
    </source>
</evidence>
<proteinExistence type="predicted"/>
<protein>
    <submittedName>
        <fullName evidence="2">7012_t:CDS:1</fullName>
    </submittedName>
</protein>
<gene>
    <name evidence="2" type="ORF">POCULU_LOCUS5871</name>
</gene>
<dbReference type="Proteomes" id="UP000789572">
    <property type="component" value="Unassembled WGS sequence"/>
</dbReference>
<sequence>MALKGHCENGLQLQQELRINGNDSEASSPDSASSSSLTNLQSISLVWYNMLDDFVDGGENNHSASK</sequence>
<comment type="caution">
    <text evidence="2">The sequence shown here is derived from an EMBL/GenBank/DDBJ whole genome shotgun (WGS) entry which is preliminary data.</text>
</comment>
<organism evidence="2 3">
    <name type="scientific">Paraglomus occultum</name>
    <dbReference type="NCBI Taxonomy" id="144539"/>
    <lineage>
        <taxon>Eukaryota</taxon>
        <taxon>Fungi</taxon>
        <taxon>Fungi incertae sedis</taxon>
        <taxon>Mucoromycota</taxon>
        <taxon>Glomeromycotina</taxon>
        <taxon>Glomeromycetes</taxon>
        <taxon>Paraglomerales</taxon>
        <taxon>Paraglomeraceae</taxon>
        <taxon>Paraglomus</taxon>
    </lineage>
</organism>
<keyword evidence="3" id="KW-1185">Reference proteome</keyword>
<dbReference type="EMBL" id="CAJVPJ010000972">
    <property type="protein sequence ID" value="CAG8568511.1"/>
    <property type="molecule type" value="Genomic_DNA"/>
</dbReference>
<accession>A0A9N9BK24</accession>
<reference evidence="2" key="1">
    <citation type="submission" date="2021-06" db="EMBL/GenBank/DDBJ databases">
        <authorList>
            <person name="Kallberg Y."/>
            <person name="Tangrot J."/>
            <person name="Rosling A."/>
        </authorList>
    </citation>
    <scope>NUCLEOTIDE SEQUENCE</scope>
    <source>
        <strain evidence="2">IA702</strain>
    </source>
</reference>
<evidence type="ECO:0000256" key="1">
    <source>
        <dbReference type="SAM" id="MobiDB-lite"/>
    </source>
</evidence>
<evidence type="ECO:0000313" key="2">
    <source>
        <dbReference type="EMBL" id="CAG8568511.1"/>
    </source>
</evidence>
<feature type="compositionally biased region" description="Low complexity" evidence="1">
    <location>
        <begin position="24"/>
        <end position="37"/>
    </location>
</feature>
<dbReference type="AlphaFoldDB" id="A0A9N9BK24"/>